<dbReference type="InterPro" id="IPR016181">
    <property type="entry name" value="Acyl_CoA_acyltransferase"/>
</dbReference>
<dbReference type="Proteomes" id="UP001500879">
    <property type="component" value="Unassembled WGS sequence"/>
</dbReference>
<dbReference type="EMBL" id="BAAABX010000014">
    <property type="protein sequence ID" value="GAA0395102.1"/>
    <property type="molecule type" value="Genomic_DNA"/>
</dbReference>
<dbReference type="Gene3D" id="3.40.630.30">
    <property type="match status" value="1"/>
</dbReference>
<dbReference type="InterPro" id="IPR000182">
    <property type="entry name" value="GNAT_dom"/>
</dbReference>
<dbReference type="PROSITE" id="PS51186">
    <property type="entry name" value="GNAT"/>
    <property type="match status" value="1"/>
</dbReference>
<keyword evidence="3" id="KW-1185">Reference proteome</keyword>
<comment type="caution">
    <text evidence="2">The sequence shown here is derived from an EMBL/GenBank/DDBJ whole genome shotgun (WGS) entry which is preliminary data.</text>
</comment>
<organism evidence="2 3">
    <name type="scientific">Streptomyces luteireticuli</name>
    <dbReference type="NCBI Taxonomy" id="173858"/>
    <lineage>
        <taxon>Bacteria</taxon>
        <taxon>Bacillati</taxon>
        <taxon>Actinomycetota</taxon>
        <taxon>Actinomycetes</taxon>
        <taxon>Kitasatosporales</taxon>
        <taxon>Streptomycetaceae</taxon>
        <taxon>Streptomyces</taxon>
    </lineage>
</organism>
<evidence type="ECO:0000313" key="2">
    <source>
        <dbReference type="EMBL" id="GAA0395102.1"/>
    </source>
</evidence>
<dbReference type="Pfam" id="PF13508">
    <property type="entry name" value="Acetyltransf_7"/>
    <property type="match status" value="1"/>
</dbReference>
<gene>
    <name evidence="2" type="ORF">GCM10010357_15110</name>
</gene>
<evidence type="ECO:0000259" key="1">
    <source>
        <dbReference type="PROSITE" id="PS51186"/>
    </source>
</evidence>
<dbReference type="RefSeq" id="WP_344021248.1">
    <property type="nucleotide sequence ID" value="NZ_BAAABX010000014.1"/>
</dbReference>
<reference evidence="2 3" key="1">
    <citation type="journal article" date="2019" name="Int. J. Syst. Evol. Microbiol.">
        <title>The Global Catalogue of Microorganisms (GCM) 10K type strain sequencing project: providing services to taxonomists for standard genome sequencing and annotation.</title>
        <authorList>
            <consortium name="The Broad Institute Genomics Platform"/>
            <consortium name="The Broad Institute Genome Sequencing Center for Infectious Disease"/>
            <person name="Wu L."/>
            <person name="Ma J."/>
        </authorList>
    </citation>
    <scope>NUCLEOTIDE SEQUENCE [LARGE SCALE GENOMIC DNA]</scope>
    <source>
        <strain evidence="2 3">JCM 4788</strain>
    </source>
</reference>
<sequence length="208" mass="21698">MTTASPQQVRCPAPGFDGVRTAGPADAAALYALSEPFMRSGALRRRSPGLYGATAAQFFVAEDAEGVMEGCVALRLHPGDVRAGGVHADGVHAGDVRTGDGAPGTLPAVLHNFCVRPDRQRRGVGSRLLAALLADAAARSVTEVFAATTGGGESFVRAGFRETEAARAPRAWAAALDPARGSRIFSRPVALTSQPRPDRHCRASIQTR</sequence>
<accession>A0ABN0YGU0</accession>
<proteinExistence type="predicted"/>
<name>A0ABN0YGU0_9ACTN</name>
<feature type="domain" description="N-acetyltransferase" evidence="1">
    <location>
        <begin position="17"/>
        <end position="181"/>
    </location>
</feature>
<protein>
    <recommendedName>
        <fullName evidence="1">N-acetyltransferase domain-containing protein</fullName>
    </recommendedName>
</protein>
<dbReference type="SUPFAM" id="SSF55729">
    <property type="entry name" value="Acyl-CoA N-acyltransferases (Nat)"/>
    <property type="match status" value="1"/>
</dbReference>
<evidence type="ECO:0000313" key="3">
    <source>
        <dbReference type="Proteomes" id="UP001500879"/>
    </source>
</evidence>